<name>A0AAV5VRQ8_9BILA</name>
<comment type="caution">
    <text evidence="2">The sequence shown here is derived from an EMBL/GenBank/DDBJ whole genome shotgun (WGS) entry which is preliminary data.</text>
</comment>
<reference evidence="2" key="1">
    <citation type="submission" date="2023-10" db="EMBL/GenBank/DDBJ databases">
        <title>Genome assembly of Pristionchus species.</title>
        <authorList>
            <person name="Yoshida K."/>
            <person name="Sommer R.J."/>
        </authorList>
    </citation>
    <scope>NUCLEOTIDE SEQUENCE</scope>
    <source>
        <strain evidence="2">RS5133</strain>
    </source>
</reference>
<sequence length="88" mass="10297">RVVAREKCSSSSPLRCLSPRSSHSVAAARRRSRLPSHRPHPARLPCLESPRPQEELPRHRPKRLLLTEHHRLARPEQLEVHEERSKIR</sequence>
<feature type="region of interest" description="Disordered" evidence="1">
    <location>
        <begin position="1"/>
        <end position="88"/>
    </location>
</feature>
<proteinExistence type="predicted"/>
<accession>A0AAV5VRQ8</accession>
<feature type="compositionally biased region" description="Low complexity" evidence="1">
    <location>
        <begin position="9"/>
        <end position="27"/>
    </location>
</feature>
<evidence type="ECO:0000256" key="1">
    <source>
        <dbReference type="SAM" id="MobiDB-lite"/>
    </source>
</evidence>
<dbReference type="Proteomes" id="UP001432322">
    <property type="component" value="Unassembled WGS sequence"/>
</dbReference>
<keyword evidence="3" id="KW-1185">Reference proteome</keyword>
<feature type="compositionally biased region" description="Basic residues" evidence="1">
    <location>
        <begin position="28"/>
        <end position="41"/>
    </location>
</feature>
<organism evidence="2 3">
    <name type="scientific">Pristionchus fissidentatus</name>
    <dbReference type="NCBI Taxonomy" id="1538716"/>
    <lineage>
        <taxon>Eukaryota</taxon>
        <taxon>Metazoa</taxon>
        <taxon>Ecdysozoa</taxon>
        <taxon>Nematoda</taxon>
        <taxon>Chromadorea</taxon>
        <taxon>Rhabditida</taxon>
        <taxon>Rhabditina</taxon>
        <taxon>Diplogasteromorpha</taxon>
        <taxon>Diplogasteroidea</taxon>
        <taxon>Neodiplogasteridae</taxon>
        <taxon>Pristionchus</taxon>
    </lineage>
</organism>
<evidence type="ECO:0000313" key="2">
    <source>
        <dbReference type="EMBL" id="GMT21059.1"/>
    </source>
</evidence>
<dbReference type="EMBL" id="BTSY01000003">
    <property type="protein sequence ID" value="GMT21059.1"/>
    <property type="molecule type" value="Genomic_DNA"/>
</dbReference>
<feature type="compositionally biased region" description="Basic and acidic residues" evidence="1">
    <location>
        <begin position="65"/>
        <end position="88"/>
    </location>
</feature>
<feature type="non-terminal residue" evidence="2">
    <location>
        <position position="1"/>
    </location>
</feature>
<evidence type="ECO:0000313" key="3">
    <source>
        <dbReference type="Proteomes" id="UP001432322"/>
    </source>
</evidence>
<protein>
    <submittedName>
        <fullName evidence="2">Uncharacterized protein</fullName>
    </submittedName>
</protein>
<dbReference type="AlphaFoldDB" id="A0AAV5VRQ8"/>
<gene>
    <name evidence="2" type="ORF">PFISCL1PPCAC_12356</name>
</gene>